<dbReference type="RefSeq" id="WP_345586055.1">
    <property type="nucleotide sequence ID" value="NZ_BAABJG010000003.1"/>
</dbReference>
<feature type="transmembrane region" description="Helical" evidence="1">
    <location>
        <begin position="48"/>
        <end position="68"/>
    </location>
</feature>
<keyword evidence="1" id="KW-1133">Transmembrane helix</keyword>
<protein>
    <submittedName>
        <fullName evidence="2">Uncharacterized protein</fullName>
    </submittedName>
</protein>
<keyword evidence="3" id="KW-1185">Reference proteome</keyword>
<dbReference type="Proteomes" id="UP001597180">
    <property type="component" value="Unassembled WGS sequence"/>
</dbReference>
<dbReference type="EMBL" id="JBHTLU010000019">
    <property type="protein sequence ID" value="MFD1221843.1"/>
    <property type="molecule type" value="Genomic_DNA"/>
</dbReference>
<evidence type="ECO:0000256" key="1">
    <source>
        <dbReference type="SAM" id="Phobius"/>
    </source>
</evidence>
<reference evidence="3" key="1">
    <citation type="journal article" date="2019" name="Int. J. Syst. Evol. Microbiol.">
        <title>The Global Catalogue of Microorganisms (GCM) 10K type strain sequencing project: providing services to taxonomists for standard genome sequencing and annotation.</title>
        <authorList>
            <consortium name="The Broad Institute Genomics Platform"/>
            <consortium name="The Broad Institute Genome Sequencing Center for Infectious Disease"/>
            <person name="Wu L."/>
            <person name="Ma J."/>
        </authorList>
    </citation>
    <scope>NUCLEOTIDE SEQUENCE [LARGE SCALE GENOMIC DNA]</scope>
    <source>
        <strain evidence="3">CCUG 53270</strain>
    </source>
</reference>
<gene>
    <name evidence="2" type="ORF">ACFQ4B_17125</name>
</gene>
<sequence>MEPIDDELKQGMAEGPLIRHGFSEALKKRIGERIDEQDRKKKKQWMPWSAGLCTALAAIAVFLSFHWYSPFKEHTPETAWNESPASKPAIPLWNTTIKADPVRSAVLIGLRKDHPASGGSPEYSTYRTLLLAEEQGELRKSAEGSGILMPYKTEFLRIVPQRLESAGSVYQKLSVAVATEKNVASVLEANPAQQQVRLSEKLLFAGNRYVSVSQTVQQDKGKDAPRDFVWVKDVEDLTKTKLPAQSLPENEPHVSLSKLYGSALAPDLQGEQGDSWAIARKEGQWVPQVASYQASPLGLNPVKPQLKEVELKLPDSVVSYDKLSASWSDIRRTVSDALDAFSSPNGELVGIVTAKHIIMYPFKEQLIPAPLLSVNLDADETIVMIQWAVDEPFIDIWKKRVSLLLGK</sequence>
<keyword evidence="1" id="KW-0472">Membrane</keyword>
<evidence type="ECO:0000313" key="3">
    <source>
        <dbReference type="Proteomes" id="UP001597180"/>
    </source>
</evidence>
<name>A0ABW3ULT0_9BACL</name>
<proteinExistence type="predicted"/>
<accession>A0ABW3ULT0</accession>
<comment type="caution">
    <text evidence="2">The sequence shown here is derived from an EMBL/GenBank/DDBJ whole genome shotgun (WGS) entry which is preliminary data.</text>
</comment>
<evidence type="ECO:0000313" key="2">
    <source>
        <dbReference type="EMBL" id="MFD1221843.1"/>
    </source>
</evidence>
<organism evidence="2 3">
    <name type="scientific">Paenibacillus vulneris</name>
    <dbReference type="NCBI Taxonomy" id="1133364"/>
    <lineage>
        <taxon>Bacteria</taxon>
        <taxon>Bacillati</taxon>
        <taxon>Bacillota</taxon>
        <taxon>Bacilli</taxon>
        <taxon>Bacillales</taxon>
        <taxon>Paenibacillaceae</taxon>
        <taxon>Paenibacillus</taxon>
    </lineage>
</organism>
<keyword evidence="1" id="KW-0812">Transmembrane</keyword>